<evidence type="ECO:0000313" key="4">
    <source>
        <dbReference type="EMBL" id="KAF6238304.1"/>
    </source>
</evidence>
<dbReference type="Gene3D" id="3.40.50.720">
    <property type="entry name" value="NAD(P)-binding Rossmann-like Domain"/>
    <property type="match status" value="1"/>
</dbReference>
<gene>
    <name evidence="4" type="ORF">HO173_003584</name>
</gene>
<keyword evidence="3" id="KW-0560">Oxidoreductase</keyword>
<proteinExistence type="inferred from homology"/>
<reference evidence="4 5" key="1">
    <citation type="journal article" date="2020" name="Genomics">
        <title>Complete, high-quality genomes from long-read metagenomic sequencing of two wolf lichen thalli reveals enigmatic genome architecture.</title>
        <authorList>
            <person name="McKenzie S.K."/>
            <person name="Walston R.F."/>
            <person name="Allen J.L."/>
        </authorList>
    </citation>
    <scope>NUCLEOTIDE SEQUENCE [LARGE SCALE GENOMIC DNA]</scope>
    <source>
        <strain evidence="4">WasteWater2</strain>
    </source>
</reference>
<dbReference type="OrthoDB" id="542013at2759"/>
<dbReference type="Proteomes" id="UP000578531">
    <property type="component" value="Unassembled WGS sequence"/>
</dbReference>
<evidence type="ECO:0000256" key="3">
    <source>
        <dbReference type="ARBA" id="ARBA00023002"/>
    </source>
</evidence>
<dbReference type="PANTHER" id="PTHR24320:SF252">
    <property type="entry name" value="DEHYDROGENASE_REDUCTASE FAMILY PROTEIN, PUTATIVE (AFU_ORTHOLOGUE AFUA_3G08550)-RELATED"/>
    <property type="match status" value="1"/>
</dbReference>
<name>A0A8H6G0R3_9LECA</name>
<evidence type="ECO:0000256" key="2">
    <source>
        <dbReference type="ARBA" id="ARBA00022857"/>
    </source>
</evidence>
<dbReference type="SUPFAM" id="SSF51735">
    <property type="entry name" value="NAD(P)-binding Rossmann-fold domains"/>
    <property type="match status" value="1"/>
</dbReference>
<evidence type="ECO:0000313" key="5">
    <source>
        <dbReference type="Proteomes" id="UP000578531"/>
    </source>
</evidence>
<keyword evidence="5" id="KW-1185">Reference proteome</keyword>
<dbReference type="PANTHER" id="PTHR24320">
    <property type="entry name" value="RETINOL DEHYDROGENASE"/>
    <property type="match status" value="1"/>
</dbReference>
<dbReference type="GeneID" id="59285250"/>
<accession>A0A8H6G0R3</accession>
<comment type="caution">
    <text evidence="4">The sequence shown here is derived from an EMBL/GenBank/DDBJ whole genome shotgun (WGS) entry which is preliminary data.</text>
</comment>
<dbReference type="AlphaFoldDB" id="A0A8H6G0R3"/>
<dbReference type="RefSeq" id="XP_037167611.1">
    <property type="nucleotide sequence ID" value="XM_037305509.1"/>
</dbReference>
<protein>
    <submittedName>
        <fullName evidence="4">Uncharacterized protein</fullName>
    </submittedName>
</protein>
<dbReference type="InterPro" id="IPR036291">
    <property type="entry name" value="NAD(P)-bd_dom_sf"/>
</dbReference>
<comment type="similarity">
    <text evidence="1">Belongs to the short-chain dehydrogenases/reductases (SDR) family.</text>
</comment>
<sequence>MIDQRRNSAHKFELDEGIESTLTINVISTFLLAQLVLPKLNETGRAQATDTHLDFVCSMIHIFAKTKQLCDAKSGDILRTLSDPAQVDMANRYLLSKLLVILGSRDLAAKTTASAKDVVVSCVDPGWCKTALFRHEDLGIEGRFALRIMGGTGEEGSRTLVHASSADKMPHSKYLSECQVKPESQFVRSEVGQHVQERVANELRKALEQIQLARKGRLGL</sequence>
<evidence type="ECO:0000256" key="1">
    <source>
        <dbReference type="ARBA" id="ARBA00006484"/>
    </source>
</evidence>
<dbReference type="EMBL" id="JACCJC010000010">
    <property type="protein sequence ID" value="KAF6238304.1"/>
    <property type="molecule type" value="Genomic_DNA"/>
</dbReference>
<organism evidence="4 5">
    <name type="scientific">Letharia columbiana</name>
    <dbReference type="NCBI Taxonomy" id="112416"/>
    <lineage>
        <taxon>Eukaryota</taxon>
        <taxon>Fungi</taxon>
        <taxon>Dikarya</taxon>
        <taxon>Ascomycota</taxon>
        <taxon>Pezizomycotina</taxon>
        <taxon>Lecanoromycetes</taxon>
        <taxon>OSLEUM clade</taxon>
        <taxon>Lecanoromycetidae</taxon>
        <taxon>Lecanorales</taxon>
        <taxon>Lecanorineae</taxon>
        <taxon>Parmeliaceae</taxon>
        <taxon>Letharia</taxon>
    </lineage>
</organism>
<keyword evidence="2" id="KW-0521">NADP</keyword>
<dbReference type="GO" id="GO:0016491">
    <property type="term" value="F:oxidoreductase activity"/>
    <property type="evidence" value="ECO:0007669"/>
    <property type="project" value="UniProtKB-KW"/>
</dbReference>